<name>A0A3A4A6N4_9ACTN</name>
<dbReference type="Gene3D" id="3.30.530.20">
    <property type="match status" value="2"/>
</dbReference>
<gene>
    <name evidence="4" type="ORF">D5H75_35260</name>
</gene>
<proteinExistence type="inferred from homology"/>
<accession>A0A3A4A6N4</accession>
<comment type="caution">
    <text evidence="4">The sequence shown here is derived from an EMBL/GenBank/DDBJ whole genome shotgun (WGS) entry which is preliminary data.</text>
</comment>
<comment type="similarity">
    <text evidence="1">Belongs to the AHA1 family.</text>
</comment>
<evidence type="ECO:0000313" key="4">
    <source>
        <dbReference type="EMBL" id="RJL22602.1"/>
    </source>
</evidence>
<feature type="region of interest" description="Disordered" evidence="2">
    <location>
        <begin position="163"/>
        <end position="183"/>
    </location>
</feature>
<dbReference type="Pfam" id="PF08327">
    <property type="entry name" value="AHSA1"/>
    <property type="match status" value="1"/>
</dbReference>
<dbReference type="InterPro" id="IPR013538">
    <property type="entry name" value="ASHA1/2-like_C"/>
</dbReference>
<dbReference type="InterPro" id="IPR023393">
    <property type="entry name" value="START-like_dom_sf"/>
</dbReference>
<sequence>MERRLPHPPAKVWRAITEPEHIVAWFPTSMTISGDRVSYGFGPDGVVTELDPPRVFAHTWGDDHLRWEIVPEGDGCVLVLTHTFLDRPGAASFAAGWHTCVAALLAHLDGRPFTPPADSARLHEDYVAILGLVTATADENGVRVERQLTRPAEEVWRRLDGDRATVDAPPPAPFTAPGVEPGPVTRAEAGKLLEYQTPGGPVRWELTEGTGHGARLTITHPDPDTLTAWRAQAESLAASLLSTS</sequence>
<dbReference type="AlphaFoldDB" id="A0A3A4A6N4"/>
<evidence type="ECO:0000259" key="3">
    <source>
        <dbReference type="Pfam" id="PF08327"/>
    </source>
</evidence>
<protein>
    <submittedName>
        <fullName evidence="4">Toxin-antitoxin system toxin subunit</fullName>
    </submittedName>
</protein>
<evidence type="ECO:0000256" key="2">
    <source>
        <dbReference type="SAM" id="MobiDB-lite"/>
    </source>
</evidence>
<evidence type="ECO:0000256" key="1">
    <source>
        <dbReference type="ARBA" id="ARBA00006817"/>
    </source>
</evidence>
<dbReference type="OrthoDB" id="9803476at2"/>
<dbReference type="Proteomes" id="UP000265768">
    <property type="component" value="Unassembled WGS sequence"/>
</dbReference>
<organism evidence="4 5">
    <name type="scientific">Bailinhaonella thermotolerans</name>
    <dbReference type="NCBI Taxonomy" id="1070861"/>
    <lineage>
        <taxon>Bacteria</taxon>
        <taxon>Bacillati</taxon>
        <taxon>Actinomycetota</taxon>
        <taxon>Actinomycetes</taxon>
        <taxon>Streptosporangiales</taxon>
        <taxon>Streptosporangiaceae</taxon>
        <taxon>Bailinhaonella</taxon>
    </lineage>
</organism>
<dbReference type="EMBL" id="QZEY01000022">
    <property type="protein sequence ID" value="RJL22602.1"/>
    <property type="molecule type" value="Genomic_DNA"/>
</dbReference>
<evidence type="ECO:0000313" key="5">
    <source>
        <dbReference type="Proteomes" id="UP000265768"/>
    </source>
</evidence>
<dbReference type="SUPFAM" id="SSF55961">
    <property type="entry name" value="Bet v1-like"/>
    <property type="match status" value="2"/>
</dbReference>
<reference evidence="4 5" key="1">
    <citation type="submission" date="2018-09" db="EMBL/GenBank/DDBJ databases">
        <title>YIM 75507 draft genome.</title>
        <authorList>
            <person name="Tang S."/>
            <person name="Feng Y."/>
        </authorList>
    </citation>
    <scope>NUCLEOTIDE SEQUENCE [LARGE SCALE GENOMIC DNA]</scope>
    <source>
        <strain evidence="4 5">YIM 75507</strain>
    </source>
</reference>
<keyword evidence="5" id="KW-1185">Reference proteome</keyword>
<dbReference type="CDD" id="cd08899">
    <property type="entry name" value="SRPBCC_CalC_Aha1-like_6"/>
    <property type="match status" value="1"/>
</dbReference>
<feature type="domain" description="Activator of Hsp90 ATPase homologue 1/2-like C-terminal" evidence="3">
    <location>
        <begin position="7"/>
        <end position="108"/>
    </location>
</feature>